<dbReference type="InterPro" id="IPR036036">
    <property type="entry name" value="SOCS_box-like_dom_sf"/>
</dbReference>
<sequence>MGSASSRRLPHHADAITATYDLDSEGRDLWRLVYCENLQTWKYSAVLWGFDARMDYTSNVKARLQPWCTHGRHFAVHYDLPPKVMERPYFLVTITEDCFKQNTYVRLPCSYRSQLHMELEPSGHYLKPLQVVGYKDGIAILQANCSNINHQVSMDFVVVHMKTETVLSVHSETASTRHYLCDCIISPDLSSFVLKPNAMYVLNFCRGEYRNAMQVISCRGNQVSTLLDGSAVRSFVAFDPRFKSRRIAIGNYLKNGRDITCIYDLEDDQVVLECLSSQYQTTHNIAFSADGTYLASLILGRSVKDGLFNFPRVLIYTSADLSVTHVIRTSNLAEVPTLSPSALFPVFSDTGRHLAIACGEQGTFYQQVAAVNVYKVPQELNLQSLCRLKIREHFDHQDCERLPLPSKLKAFLRFQPSYG</sequence>
<dbReference type="SUPFAM" id="SSF158235">
    <property type="entry name" value="SOCS box-like"/>
    <property type="match status" value="1"/>
</dbReference>
<evidence type="ECO:0000313" key="3">
    <source>
        <dbReference type="EnsemblMetazoa" id="CapteP195059"/>
    </source>
</evidence>
<dbReference type="PROSITE" id="PS50225">
    <property type="entry name" value="SOCS"/>
    <property type="match status" value="1"/>
</dbReference>
<protein>
    <recommendedName>
        <fullName evidence="1">SOCS box domain-containing protein</fullName>
    </recommendedName>
</protein>
<dbReference type="EnsemblMetazoa" id="CapteT195059">
    <property type="protein sequence ID" value="CapteP195059"/>
    <property type="gene ID" value="CapteG195059"/>
</dbReference>
<reference evidence="2 4" key="2">
    <citation type="journal article" date="2013" name="Nature">
        <title>Insights into bilaterian evolution from three spiralian genomes.</title>
        <authorList>
            <person name="Simakov O."/>
            <person name="Marletaz F."/>
            <person name="Cho S.J."/>
            <person name="Edsinger-Gonzales E."/>
            <person name="Havlak P."/>
            <person name="Hellsten U."/>
            <person name="Kuo D.H."/>
            <person name="Larsson T."/>
            <person name="Lv J."/>
            <person name="Arendt D."/>
            <person name="Savage R."/>
            <person name="Osoegawa K."/>
            <person name="de Jong P."/>
            <person name="Grimwood J."/>
            <person name="Chapman J.A."/>
            <person name="Shapiro H."/>
            <person name="Aerts A."/>
            <person name="Otillar R.P."/>
            <person name="Terry A.Y."/>
            <person name="Boore J.L."/>
            <person name="Grigoriev I.V."/>
            <person name="Lindberg D.R."/>
            <person name="Seaver E.C."/>
            <person name="Weisblat D.A."/>
            <person name="Putnam N.H."/>
            <person name="Rokhsar D.S."/>
        </authorList>
    </citation>
    <scope>NUCLEOTIDE SEQUENCE</scope>
    <source>
        <strain evidence="2 4">I ESC-2004</strain>
    </source>
</reference>
<accession>R7UR87</accession>
<dbReference type="Proteomes" id="UP000014760">
    <property type="component" value="Unassembled WGS sequence"/>
</dbReference>
<organism evidence="2">
    <name type="scientific">Capitella teleta</name>
    <name type="common">Polychaete worm</name>
    <dbReference type="NCBI Taxonomy" id="283909"/>
    <lineage>
        <taxon>Eukaryota</taxon>
        <taxon>Metazoa</taxon>
        <taxon>Spiralia</taxon>
        <taxon>Lophotrochozoa</taxon>
        <taxon>Annelida</taxon>
        <taxon>Polychaeta</taxon>
        <taxon>Sedentaria</taxon>
        <taxon>Scolecida</taxon>
        <taxon>Capitellidae</taxon>
        <taxon>Capitella</taxon>
    </lineage>
</organism>
<dbReference type="InterPro" id="IPR011044">
    <property type="entry name" value="Quino_amine_DH_bsu"/>
</dbReference>
<dbReference type="EMBL" id="AMQN01007661">
    <property type="status" value="NOT_ANNOTATED_CDS"/>
    <property type="molecule type" value="Genomic_DNA"/>
</dbReference>
<proteinExistence type="predicted"/>
<dbReference type="Gene3D" id="1.10.750.20">
    <property type="entry name" value="SOCS box"/>
    <property type="match status" value="1"/>
</dbReference>
<dbReference type="SMART" id="SM00969">
    <property type="entry name" value="SOCS_box"/>
    <property type="match status" value="1"/>
</dbReference>
<keyword evidence="4" id="KW-1185">Reference proteome</keyword>
<evidence type="ECO:0000259" key="1">
    <source>
        <dbReference type="PROSITE" id="PS50225"/>
    </source>
</evidence>
<dbReference type="OrthoDB" id="6270897at2759"/>
<reference evidence="4" key="1">
    <citation type="submission" date="2012-12" db="EMBL/GenBank/DDBJ databases">
        <authorList>
            <person name="Hellsten U."/>
            <person name="Grimwood J."/>
            <person name="Chapman J.A."/>
            <person name="Shapiro H."/>
            <person name="Aerts A."/>
            <person name="Otillar R.P."/>
            <person name="Terry A.Y."/>
            <person name="Boore J.L."/>
            <person name="Simakov O."/>
            <person name="Marletaz F."/>
            <person name="Cho S.-J."/>
            <person name="Edsinger-Gonzales E."/>
            <person name="Havlak P."/>
            <person name="Kuo D.-H."/>
            <person name="Larsson T."/>
            <person name="Lv J."/>
            <person name="Arendt D."/>
            <person name="Savage R."/>
            <person name="Osoegawa K."/>
            <person name="de Jong P."/>
            <person name="Lindberg D.R."/>
            <person name="Seaver E.C."/>
            <person name="Weisblat D.A."/>
            <person name="Putnam N.H."/>
            <person name="Grigoriev I.V."/>
            <person name="Rokhsar D.S."/>
        </authorList>
    </citation>
    <scope>NUCLEOTIDE SEQUENCE</scope>
    <source>
        <strain evidence="4">I ESC-2004</strain>
    </source>
</reference>
<dbReference type="HOGENOM" id="CLU_655947_0_0_1"/>
<name>R7UR87_CAPTE</name>
<dbReference type="OMA" id="YITHYRI"/>
<reference evidence="3" key="3">
    <citation type="submission" date="2015-06" db="UniProtKB">
        <authorList>
            <consortium name="EnsemblMetazoa"/>
        </authorList>
    </citation>
    <scope>IDENTIFICATION</scope>
</reference>
<dbReference type="Pfam" id="PF07525">
    <property type="entry name" value="SOCS_box"/>
    <property type="match status" value="1"/>
</dbReference>
<evidence type="ECO:0000313" key="2">
    <source>
        <dbReference type="EMBL" id="ELU05931.1"/>
    </source>
</evidence>
<dbReference type="GO" id="GO:0035556">
    <property type="term" value="P:intracellular signal transduction"/>
    <property type="evidence" value="ECO:0007669"/>
    <property type="project" value="InterPro"/>
</dbReference>
<dbReference type="SUPFAM" id="SSF50969">
    <property type="entry name" value="YVTN repeat-like/Quinoprotein amine dehydrogenase"/>
    <property type="match status" value="1"/>
</dbReference>
<dbReference type="EMBL" id="KB301107">
    <property type="protein sequence ID" value="ELU05931.1"/>
    <property type="molecule type" value="Genomic_DNA"/>
</dbReference>
<gene>
    <name evidence="2" type="ORF">CAPTEDRAFT_195059</name>
</gene>
<feature type="domain" description="SOCS box" evidence="1">
    <location>
        <begin position="381"/>
        <end position="418"/>
    </location>
</feature>
<dbReference type="InterPro" id="IPR001496">
    <property type="entry name" value="SOCS_box"/>
</dbReference>
<evidence type="ECO:0000313" key="4">
    <source>
        <dbReference type="Proteomes" id="UP000014760"/>
    </source>
</evidence>
<dbReference type="AlphaFoldDB" id="R7UR87"/>